<dbReference type="InterPro" id="IPR050738">
    <property type="entry name" value="Sulfatase"/>
</dbReference>
<protein>
    <submittedName>
        <fullName evidence="5">Sulfatase</fullName>
    </submittedName>
</protein>
<evidence type="ECO:0000256" key="4">
    <source>
        <dbReference type="SAM" id="SignalP"/>
    </source>
</evidence>
<accession>C9RB65</accession>
<keyword evidence="6" id="KW-1185">Reference proteome</keyword>
<dbReference type="STRING" id="429009.Adeg_0329"/>
<dbReference type="PANTHER" id="PTHR42693:SF33">
    <property type="entry name" value="ARYLSULFATASE"/>
    <property type="match status" value="1"/>
</dbReference>
<evidence type="ECO:0000313" key="5">
    <source>
        <dbReference type="EMBL" id="ACX51492.1"/>
    </source>
</evidence>
<evidence type="ECO:0000313" key="6">
    <source>
        <dbReference type="Proteomes" id="UP000002620"/>
    </source>
</evidence>
<comment type="similarity">
    <text evidence="1">Belongs to the sulfatase family.</text>
</comment>
<organism evidence="5 6">
    <name type="scientific">Ammonifex degensii (strain DSM 10501 / KC4)</name>
    <dbReference type="NCBI Taxonomy" id="429009"/>
    <lineage>
        <taxon>Bacteria</taxon>
        <taxon>Bacillati</taxon>
        <taxon>Bacillota</taxon>
        <taxon>Clostridia</taxon>
        <taxon>Thermoanaerobacterales</taxon>
        <taxon>Thermoanaerobacteraceae</taxon>
        <taxon>Ammonifex</taxon>
    </lineage>
</organism>
<evidence type="ECO:0000256" key="2">
    <source>
        <dbReference type="SAM" id="Coils"/>
    </source>
</evidence>
<dbReference type="OrthoDB" id="1785054at2"/>
<keyword evidence="4" id="KW-0732">Signal</keyword>
<dbReference type="EMBL" id="CP001785">
    <property type="protein sequence ID" value="ACX51492.1"/>
    <property type="molecule type" value="Genomic_DNA"/>
</dbReference>
<evidence type="ECO:0000256" key="1">
    <source>
        <dbReference type="ARBA" id="ARBA00008779"/>
    </source>
</evidence>
<dbReference type="Pfam" id="PF01663">
    <property type="entry name" value="Phosphodiest"/>
    <property type="match status" value="1"/>
</dbReference>
<proteinExistence type="inferred from homology"/>
<feature type="coiled-coil region" evidence="2">
    <location>
        <begin position="296"/>
        <end position="337"/>
    </location>
</feature>
<dbReference type="SUPFAM" id="SSF53649">
    <property type="entry name" value="Alkaline phosphatase-like"/>
    <property type="match status" value="1"/>
</dbReference>
<dbReference type="eggNOG" id="COG3119">
    <property type="taxonomic scope" value="Bacteria"/>
</dbReference>
<feature type="chain" id="PRO_5002999923" evidence="4">
    <location>
        <begin position="23"/>
        <end position="370"/>
    </location>
</feature>
<keyword evidence="3" id="KW-0472">Membrane</keyword>
<feature type="transmembrane region" description="Helical" evidence="3">
    <location>
        <begin position="339"/>
        <end position="358"/>
    </location>
</feature>
<reference evidence="5 6" key="1">
    <citation type="submission" date="2009-10" db="EMBL/GenBank/DDBJ databases">
        <title>Complete sequence of chromosome of Ammonifex degensii KC4.</title>
        <authorList>
            <consortium name="US DOE Joint Genome Institute"/>
            <person name="Kerfeld C."/>
            <person name="Goodner B."/>
            <person name="Huber H."/>
            <person name="Stetter K."/>
            <person name="Lucas S."/>
            <person name="Copeland A."/>
            <person name="Lapidus A."/>
            <person name="Glavina del Rio T."/>
            <person name="Dalin E."/>
            <person name="Tice H."/>
            <person name="Bruce D."/>
            <person name="Goodwin L."/>
            <person name="Pitluck S."/>
            <person name="Saunders E."/>
            <person name="Brettin T."/>
            <person name="Detter J.C."/>
            <person name="Han C."/>
            <person name="Larimer F."/>
            <person name="Land M."/>
            <person name="Hauser L."/>
            <person name="Kyrpides N."/>
            <person name="Ovchinnikova G."/>
            <person name="Richardson P."/>
        </authorList>
    </citation>
    <scope>NUCLEOTIDE SEQUENCE [LARGE SCALE GENOMIC DNA]</scope>
    <source>
        <strain evidence="6">DSM 10501 / KC4</strain>
    </source>
</reference>
<dbReference type="GO" id="GO:0004065">
    <property type="term" value="F:arylsulfatase activity"/>
    <property type="evidence" value="ECO:0007669"/>
    <property type="project" value="TreeGrafter"/>
</dbReference>
<dbReference type="InterPro" id="IPR002591">
    <property type="entry name" value="Phosphodiest/P_Trfase"/>
</dbReference>
<dbReference type="HOGENOM" id="CLU_060497_0_0_9"/>
<keyword evidence="3" id="KW-0812">Transmembrane</keyword>
<dbReference type="InterPro" id="IPR017850">
    <property type="entry name" value="Alkaline_phosphatase_core_sf"/>
</dbReference>
<name>C9RB65_AMMDK</name>
<feature type="signal peptide" evidence="4">
    <location>
        <begin position="1"/>
        <end position="22"/>
    </location>
</feature>
<keyword evidence="2" id="KW-0175">Coiled coil</keyword>
<dbReference type="Proteomes" id="UP000002620">
    <property type="component" value="Chromosome"/>
</dbReference>
<dbReference type="AlphaFoldDB" id="C9RB65"/>
<evidence type="ECO:0000256" key="3">
    <source>
        <dbReference type="SAM" id="Phobius"/>
    </source>
</evidence>
<dbReference type="Gene3D" id="3.40.720.10">
    <property type="entry name" value="Alkaline Phosphatase, subunit A"/>
    <property type="match status" value="1"/>
</dbReference>
<gene>
    <name evidence="5" type="ordered locus">Adeg_0329</name>
</gene>
<dbReference type="KEGG" id="adg:Adeg_0329"/>
<keyword evidence="3" id="KW-1133">Transmembrane helix</keyword>
<dbReference type="RefSeq" id="WP_015738370.1">
    <property type="nucleotide sequence ID" value="NC_013385.1"/>
</dbReference>
<sequence>MLWRFICVAFLLFSFWVLPAWAEEETPAHSERFLVLVIDGLDRQVVSPSLTPNISGLGAAGARAEKVSGVFPGTSAAALATLLTGAQPERHRCFFFQDLPAVPGIFRSLASRQAGVFLFLAGKEEWKLPPEEKVKLVHAPDDASLTDKVLACLCEQQPYFLVVVWRGPALVRAAGGGQKDYLQAVKEADTQVGRILQFCYGQQIFDRTFFCLTGTTGDPYLAFKAPEIKAGVALPPVSLVDVAPTLAYFLGVKLPSAEGHVLWNALKPGPERSETYLLEVRVKELSEALYGARSFLYSFLREKELLEREKERISREKEEIKEIIAQKEARIAGLERKLYAWKLALGIFFLFSLLGYWWEYRILRRRYLMF</sequence>
<dbReference type="PANTHER" id="PTHR42693">
    <property type="entry name" value="ARYLSULFATASE FAMILY MEMBER"/>
    <property type="match status" value="1"/>
</dbReference>